<evidence type="ECO:0000313" key="1">
    <source>
        <dbReference type="EMBL" id="KAK8894819.1"/>
    </source>
</evidence>
<proteinExistence type="predicted"/>
<comment type="caution">
    <text evidence="1">The sequence shown here is derived from an EMBL/GenBank/DDBJ whole genome shotgun (WGS) entry which is preliminary data.</text>
</comment>
<organism evidence="1 2">
    <name type="scientific">Tritrichomonas musculus</name>
    <dbReference type="NCBI Taxonomy" id="1915356"/>
    <lineage>
        <taxon>Eukaryota</taxon>
        <taxon>Metamonada</taxon>
        <taxon>Parabasalia</taxon>
        <taxon>Tritrichomonadida</taxon>
        <taxon>Tritrichomonadidae</taxon>
        <taxon>Tritrichomonas</taxon>
    </lineage>
</organism>
<sequence length="134" mass="15891">MQKQPYIQKDNIFVQRQKEIQSLHHQLHEVIQGMNKVSPVIDEAIGLNDDDYDDDNELADAQILSQSEISPEQEIRLLIREIQQLQTDVLYVQRQLVDRYKNKRNTRISMLTQQLVEISHVLDNQLFRAKRLLK</sequence>
<keyword evidence="2" id="KW-1185">Reference proteome</keyword>
<accession>A0ABR2KUM7</accession>
<protein>
    <submittedName>
        <fullName evidence="1">Uncharacterized protein</fullName>
    </submittedName>
</protein>
<dbReference type="Proteomes" id="UP001470230">
    <property type="component" value="Unassembled WGS sequence"/>
</dbReference>
<reference evidence="1 2" key="1">
    <citation type="submission" date="2024-04" db="EMBL/GenBank/DDBJ databases">
        <title>Tritrichomonas musculus Genome.</title>
        <authorList>
            <person name="Alves-Ferreira E."/>
            <person name="Grigg M."/>
            <person name="Lorenzi H."/>
            <person name="Galac M."/>
        </authorList>
    </citation>
    <scope>NUCLEOTIDE SEQUENCE [LARGE SCALE GENOMIC DNA]</scope>
    <source>
        <strain evidence="1 2">EAF2021</strain>
    </source>
</reference>
<dbReference type="EMBL" id="JAPFFF010000003">
    <property type="protein sequence ID" value="KAK8894819.1"/>
    <property type="molecule type" value="Genomic_DNA"/>
</dbReference>
<gene>
    <name evidence="1" type="ORF">M9Y10_023257</name>
</gene>
<name>A0ABR2KUM7_9EUKA</name>
<evidence type="ECO:0000313" key="2">
    <source>
        <dbReference type="Proteomes" id="UP001470230"/>
    </source>
</evidence>